<protein>
    <submittedName>
        <fullName evidence="2">Uncharacterized protein</fullName>
    </submittedName>
</protein>
<evidence type="ECO:0000313" key="2">
    <source>
        <dbReference type="EMBL" id="MBR9652399.1"/>
    </source>
</evidence>
<dbReference type="Proteomes" id="UP001195941">
    <property type="component" value="Unassembled WGS sequence"/>
</dbReference>
<name>A0ABS5HTU0_9RHOB</name>
<organism evidence="2 3">
    <name type="scientific">Thalassovita aquimarina</name>
    <dbReference type="NCBI Taxonomy" id="2785917"/>
    <lineage>
        <taxon>Bacteria</taxon>
        <taxon>Pseudomonadati</taxon>
        <taxon>Pseudomonadota</taxon>
        <taxon>Alphaproteobacteria</taxon>
        <taxon>Rhodobacterales</taxon>
        <taxon>Roseobacteraceae</taxon>
        <taxon>Thalassovita</taxon>
    </lineage>
</organism>
<keyword evidence="3" id="KW-1185">Reference proteome</keyword>
<reference evidence="2 3" key="1">
    <citation type="journal article" date="2021" name="Arch. Microbiol.">
        <title>Thalassobius aquimarinus sp. nov., isolated from the Sea of Japan seashore.</title>
        <authorList>
            <person name="Kurilenko V.V."/>
            <person name="Romanenko L.A."/>
            <person name="Chernysheva N.Y."/>
            <person name="Velansky P.V."/>
            <person name="Tekutyeva L.A."/>
            <person name="Isaeva M.P."/>
            <person name="Mikhailov V.V."/>
        </authorList>
    </citation>
    <scope>NUCLEOTIDE SEQUENCE [LARGE SCALE GENOMIC DNA]</scope>
    <source>
        <strain evidence="2 3">KMM 8518</strain>
    </source>
</reference>
<dbReference type="EMBL" id="JADMKU010000014">
    <property type="protein sequence ID" value="MBR9652399.1"/>
    <property type="molecule type" value="Genomic_DNA"/>
</dbReference>
<accession>A0ABS5HTU0</accession>
<dbReference type="PROSITE" id="PS51257">
    <property type="entry name" value="PROKAR_LIPOPROTEIN"/>
    <property type="match status" value="1"/>
</dbReference>
<evidence type="ECO:0000313" key="3">
    <source>
        <dbReference type="Proteomes" id="UP001195941"/>
    </source>
</evidence>
<comment type="caution">
    <text evidence="2">The sequence shown here is derived from an EMBL/GenBank/DDBJ whole genome shotgun (WGS) entry which is preliminary data.</text>
</comment>
<gene>
    <name evidence="2" type="ORF">IT775_14870</name>
</gene>
<dbReference type="RefSeq" id="WP_212701914.1">
    <property type="nucleotide sequence ID" value="NZ_JADMKU010000014.1"/>
</dbReference>
<proteinExistence type="predicted"/>
<feature type="region of interest" description="Disordered" evidence="1">
    <location>
        <begin position="248"/>
        <end position="270"/>
    </location>
</feature>
<evidence type="ECO:0000256" key="1">
    <source>
        <dbReference type="SAM" id="MobiDB-lite"/>
    </source>
</evidence>
<sequence>MIDGTAKSALRVIALGVSLLSLSGCLSIAGLPDNAEEEPDLGLHRAELAGGDVVVVPPQGYCIEKETLRIRATGGFALLASCETLTGYVSGYDVEPLVLTVTAVPRQSEAPEPDAEEIAAALGDRTVLRRVHGDGLTIVQVMASEGLTPQDDPRHWRAMMVLNGKMVGLALYGPRGSAVTAEKGLTMLNWQAERLREESPQMPHAYGPLAGTDPVLAAGPAAAGDAAAKTGAAVISGPDIAADTLAPIRPGTRPGTWNGAEAGTAPGGRKRRGMKKIFADLFS</sequence>